<keyword evidence="3" id="KW-1185">Reference proteome</keyword>
<gene>
    <name evidence="2" type="ORF">HLB44_16175</name>
</gene>
<dbReference type="Gene3D" id="3.40.1620.10">
    <property type="entry name" value="YefM-like domain"/>
    <property type="match status" value="1"/>
</dbReference>
<accession>A0ABX2EIU4</accession>
<reference evidence="2 3" key="1">
    <citation type="submission" date="2020-05" db="EMBL/GenBank/DDBJ databases">
        <title>Aquincola sp. isolate from soil.</title>
        <authorList>
            <person name="Han J."/>
            <person name="Kim D.-U."/>
        </authorList>
    </citation>
    <scope>NUCLEOTIDE SEQUENCE [LARGE SCALE GENOMIC DNA]</scope>
    <source>
        <strain evidence="2 3">S2</strain>
    </source>
</reference>
<sequence length="154" mass="17592">MQHMTSSRAKQNFGELLDALARGPVAIERHRKVKAIVCSPEAFREQSGPERVLAERRAARAAQQLVEKDRLIKHQKLAIDLLLSPEAKRAELIQRARAEIAKWRRDRLCSPDYADRWDELLDQPVEILARAMGSDSLDWGTALRQNSPWHVVVP</sequence>
<protein>
    <submittedName>
        <fullName evidence="2">Type II toxin-antitoxin system Phd/YefM family antitoxin</fullName>
    </submittedName>
</protein>
<name>A0ABX2EIU4_9BURK</name>
<organism evidence="2 3">
    <name type="scientific">Pseudaquabacterium terrae</name>
    <dbReference type="NCBI Taxonomy" id="2732868"/>
    <lineage>
        <taxon>Bacteria</taxon>
        <taxon>Pseudomonadati</taxon>
        <taxon>Pseudomonadota</taxon>
        <taxon>Betaproteobacteria</taxon>
        <taxon>Burkholderiales</taxon>
        <taxon>Sphaerotilaceae</taxon>
        <taxon>Pseudaquabacterium</taxon>
    </lineage>
</organism>
<comment type="caution">
    <text evidence="2">The sequence shown here is derived from an EMBL/GenBank/DDBJ whole genome shotgun (WGS) entry which is preliminary data.</text>
</comment>
<comment type="similarity">
    <text evidence="1">Belongs to the phD/YefM antitoxin family.</text>
</comment>
<dbReference type="SUPFAM" id="SSF143120">
    <property type="entry name" value="YefM-like"/>
    <property type="match status" value="1"/>
</dbReference>
<evidence type="ECO:0000313" key="3">
    <source>
        <dbReference type="Proteomes" id="UP000737171"/>
    </source>
</evidence>
<proteinExistence type="inferred from homology"/>
<dbReference type="EMBL" id="JABRWJ010000005">
    <property type="protein sequence ID" value="NRF68533.1"/>
    <property type="molecule type" value="Genomic_DNA"/>
</dbReference>
<dbReference type="Proteomes" id="UP000737171">
    <property type="component" value="Unassembled WGS sequence"/>
</dbReference>
<dbReference type="RefSeq" id="WP_173124352.1">
    <property type="nucleotide sequence ID" value="NZ_JABRWJ010000005.1"/>
</dbReference>
<dbReference type="InterPro" id="IPR036165">
    <property type="entry name" value="YefM-like_sf"/>
</dbReference>
<evidence type="ECO:0000313" key="2">
    <source>
        <dbReference type="EMBL" id="NRF68533.1"/>
    </source>
</evidence>
<evidence type="ECO:0000256" key="1">
    <source>
        <dbReference type="ARBA" id="ARBA00009981"/>
    </source>
</evidence>